<comment type="caution">
    <text evidence="1">The sequence shown here is derived from an EMBL/GenBank/DDBJ whole genome shotgun (WGS) entry which is preliminary data.</text>
</comment>
<gene>
    <name evidence="1" type="ORF">TNIN_442681</name>
</gene>
<proteinExistence type="predicted"/>
<name>A0A8X6X1A2_9ARAC</name>
<organism evidence="1 2">
    <name type="scientific">Trichonephila inaurata madagascariensis</name>
    <dbReference type="NCBI Taxonomy" id="2747483"/>
    <lineage>
        <taxon>Eukaryota</taxon>
        <taxon>Metazoa</taxon>
        <taxon>Ecdysozoa</taxon>
        <taxon>Arthropoda</taxon>
        <taxon>Chelicerata</taxon>
        <taxon>Arachnida</taxon>
        <taxon>Araneae</taxon>
        <taxon>Araneomorphae</taxon>
        <taxon>Entelegynae</taxon>
        <taxon>Araneoidea</taxon>
        <taxon>Nephilidae</taxon>
        <taxon>Trichonephila</taxon>
        <taxon>Trichonephila inaurata</taxon>
    </lineage>
</organism>
<keyword evidence="2" id="KW-1185">Reference proteome</keyword>
<dbReference type="Proteomes" id="UP000886998">
    <property type="component" value="Unassembled WGS sequence"/>
</dbReference>
<dbReference type="OrthoDB" id="6471243at2759"/>
<dbReference type="EMBL" id="BMAV01004045">
    <property type="protein sequence ID" value="GFY44091.1"/>
    <property type="molecule type" value="Genomic_DNA"/>
</dbReference>
<sequence>MLFRFRCPSFPGTPCVVDPTEKRIGLSETPMKVFESFSVRQAYRRKSCLVQSPGLHGIPICNAVNEMDIGHFLISVAGHPHNSQKRKHDECRQPELL</sequence>
<reference evidence="1" key="1">
    <citation type="submission" date="2020-08" db="EMBL/GenBank/DDBJ databases">
        <title>Multicomponent nature underlies the extraordinary mechanical properties of spider dragline silk.</title>
        <authorList>
            <person name="Kono N."/>
            <person name="Nakamura H."/>
            <person name="Mori M."/>
            <person name="Yoshida Y."/>
            <person name="Ohtoshi R."/>
            <person name="Malay A.D."/>
            <person name="Moran D.A.P."/>
            <person name="Tomita M."/>
            <person name="Numata K."/>
            <person name="Arakawa K."/>
        </authorList>
    </citation>
    <scope>NUCLEOTIDE SEQUENCE</scope>
</reference>
<accession>A0A8X6X1A2</accession>
<protein>
    <submittedName>
        <fullName evidence="1">Uncharacterized protein</fullName>
    </submittedName>
</protein>
<evidence type="ECO:0000313" key="1">
    <source>
        <dbReference type="EMBL" id="GFY44091.1"/>
    </source>
</evidence>
<dbReference type="AlphaFoldDB" id="A0A8X6X1A2"/>
<evidence type="ECO:0000313" key="2">
    <source>
        <dbReference type="Proteomes" id="UP000886998"/>
    </source>
</evidence>